<dbReference type="InterPro" id="IPR036597">
    <property type="entry name" value="Fido-like_dom_sf"/>
</dbReference>
<evidence type="ECO:0000259" key="4">
    <source>
        <dbReference type="PROSITE" id="PS51459"/>
    </source>
</evidence>
<organism evidence="5 6">
    <name type="scientific">Bifidobacterium reuteri DSM 23975</name>
    <dbReference type="NCBI Taxonomy" id="1437610"/>
    <lineage>
        <taxon>Bacteria</taxon>
        <taxon>Bacillati</taxon>
        <taxon>Actinomycetota</taxon>
        <taxon>Actinomycetes</taxon>
        <taxon>Bifidobacteriales</taxon>
        <taxon>Bifidobacteriaceae</taxon>
        <taxon>Bifidobacterium</taxon>
    </lineage>
</organism>
<evidence type="ECO:0000256" key="2">
    <source>
        <dbReference type="PIRSR" id="PIRSR640198-2"/>
    </source>
</evidence>
<feature type="region of interest" description="Disordered" evidence="3">
    <location>
        <begin position="287"/>
        <end position="307"/>
    </location>
</feature>
<name>A0A087CXS6_9BIFI</name>
<dbReference type="Proteomes" id="UP000028984">
    <property type="component" value="Unassembled WGS sequence"/>
</dbReference>
<dbReference type="EMBL" id="JGZK01000002">
    <property type="protein sequence ID" value="KFI88076.1"/>
    <property type="molecule type" value="Genomic_DNA"/>
</dbReference>
<dbReference type="Gene3D" id="1.10.10.10">
    <property type="entry name" value="Winged helix-like DNA-binding domain superfamily/Winged helix DNA-binding domain"/>
    <property type="match status" value="1"/>
</dbReference>
<dbReference type="OrthoDB" id="9813719at2"/>
<evidence type="ECO:0000256" key="3">
    <source>
        <dbReference type="SAM" id="MobiDB-lite"/>
    </source>
</evidence>
<dbReference type="STRING" id="1437610.BREU_0866"/>
<feature type="binding site" evidence="2">
    <location>
        <begin position="239"/>
        <end position="240"/>
    </location>
    <ligand>
        <name>ATP</name>
        <dbReference type="ChEBI" id="CHEBI:30616"/>
    </ligand>
</feature>
<feature type="compositionally biased region" description="Low complexity" evidence="3">
    <location>
        <begin position="287"/>
        <end position="297"/>
    </location>
</feature>
<dbReference type="Pfam" id="PF02661">
    <property type="entry name" value="Fic"/>
    <property type="match status" value="1"/>
</dbReference>
<evidence type="ECO:0000313" key="6">
    <source>
        <dbReference type="Proteomes" id="UP000028984"/>
    </source>
</evidence>
<evidence type="ECO:0000256" key="1">
    <source>
        <dbReference type="PIRSR" id="PIRSR640198-1"/>
    </source>
</evidence>
<dbReference type="SUPFAM" id="SSF140931">
    <property type="entry name" value="Fic-like"/>
    <property type="match status" value="1"/>
</dbReference>
<keyword evidence="6" id="KW-1185">Reference proteome</keyword>
<dbReference type="PROSITE" id="PS51459">
    <property type="entry name" value="FIDO"/>
    <property type="match status" value="1"/>
</dbReference>
<keyword evidence="2" id="KW-0547">Nucleotide-binding</keyword>
<feature type="active site" evidence="1">
    <location>
        <position position="197"/>
    </location>
</feature>
<dbReference type="GO" id="GO:0005524">
    <property type="term" value="F:ATP binding"/>
    <property type="evidence" value="ECO:0007669"/>
    <property type="project" value="UniProtKB-KW"/>
</dbReference>
<accession>A0A087CXS6</accession>
<dbReference type="RefSeq" id="WP_044089501.1">
    <property type="nucleotide sequence ID" value="NZ_JDUW01000010.1"/>
</dbReference>
<protein>
    <submittedName>
        <fullName evidence="5">Filamentation induced by cAMP protein fic</fullName>
    </submittedName>
</protein>
<reference evidence="5 6" key="1">
    <citation type="submission" date="2014-03" db="EMBL/GenBank/DDBJ databases">
        <title>Genomics of Bifidobacteria.</title>
        <authorList>
            <person name="Ventura M."/>
            <person name="Milani C."/>
            <person name="Lugli G.A."/>
        </authorList>
    </citation>
    <scope>NUCLEOTIDE SEQUENCE [LARGE SCALE GENOMIC DNA]</scope>
    <source>
        <strain evidence="5 6">DSM 23975</strain>
    </source>
</reference>
<evidence type="ECO:0000313" key="5">
    <source>
        <dbReference type="EMBL" id="KFI88076.1"/>
    </source>
</evidence>
<dbReference type="Gene3D" id="1.10.3290.10">
    <property type="entry name" value="Fido-like domain"/>
    <property type="match status" value="1"/>
</dbReference>
<proteinExistence type="predicted"/>
<dbReference type="InterPro" id="IPR040198">
    <property type="entry name" value="Fido_containing"/>
</dbReference>
<sequence>MKQFDYAHTAEALLTPRTINLLTAIHEAKGRQSVQAAIHPETLESMTAIARIQSTSASNRIEGISTSDQRLNALVTAKTTPRNRDEEEIAGYRDVLSTIHENHDYIPLTPNVILQLHRDLFRHTPLIFGGHFKDTNNLIVERDAAGNSSVRFTPPNALITPELVGQACASYAATIQDGRTDPLLAIALFVFDFTCIHPFNDGNGRMSRLLTLLLTYRAGYKIGKYISIERLIESSKETYYEALAASTQGWTANANDYAPFVNYLLGVILRAYKEFDERFGILGSISSDSSTPSTIQSKPTKRAKPTKEQRIAALFDQTLSPLSKAAVLERLPDISETTVERALRALVNSGAIIKIGAGRSTRYIKQR</sequence>
<dbReference type="InterPro" id="IPR003812">
    <property type="entry name" value="Fido"/>
</dbReference>
<dbReference type="InterPro" id="IPR036388">
    <property type="entry name" value="WH-like_DNA-bd_sf"/>
</dbReference>
<dbReference type="PANTHER" id="PTHR13504">
    <property type="entry name" value="FIDO DOMAIN-CONTAINING PROTEIN DDB_G0283145"/>
    <property type="match status" value="1"/>
</dbReference>
<dbReference type="AlphaFoldDB" id="A0A087CXS6"/>
<gene>
    <name evidence="5" type="ORF">BREU_0866</name>
</gene>
<feature type="domain" description="Fido" evidence="4">
    <location>
        <begin position="108"/>
        <end position="266"/>
    </location>
</feature>
<feature type="binding site" evidence="2">
    <location>
        <begin position="201"/>
        <end position="208"/>
    </location>
    <ligand>
        <name>ATP</name>
        <dbReference type="ChEBI" id="CHEBI:30616"/>
    </ligand>
</feature>
<comment type="caution">
    <text evidence="5">The sequence shown here is derived from an EMBL/GenBank/DDBJ whole genome shotgun (WGS) entry which is preliminary data.</text>
</comment>
<feature type="binding site" evidence="2">
    <location>
        <position position="253"/>
    </location>
    <ligand>
        <name>ATP</name>
        <dbReference type="ChEBI" id="CHEBI:30616"/>
    </ligand>
</feature>
<dbReference type="PANTHER" id="PTHR13504:SF38">
    <property type="entry name" value="FIDO DOMAIN-CONTAINING PROTEIN"/>
    <property type="match status" value="1"/>
</dbReference>
<dbReference type="eggNOG" id="COG3177">
    <property type="taxonomic scope" value="Bacteria"/>
</dbReference>
<keyword evidence="2" id="KW-0067">ATP-binding</keyword>